<name>A0A557XZ30_9MYCO</name>
<reference evidence="4 5" key="1">
    <citation type="submission" date="2019-07" db="EMBL/GenBank/DDBJ databases">
        <title>New Mycobacterium species.</title>
        <authorList>
            <person name="Tortoli E."/>
            <person name="Ghielmetti G."/>
            <person name="Friedel U."/>
            <person name="Trovato A."/>
        </authorList>
    </citation>
    <scope>NUCLEOTIDE SEQUENCE [LARGE SCALE GENOMIC DNA]</scope>
    <source>
        <strain evidence="4 5">16-83</strain>
    </source>
</reference>
<dbReference type="Gene3D" id="3.10.450.40">
    <property type="match status" value="1"/>
</dbReference>
<protein>
    <submittedName>
        <fullName evidence="4">PepSY domain-containing protein</fullName>
    </submittedName>
</protein>
<sequence>MPAATRRPWILTAFLLLAIAALAGCGHSGKPAATSGTSTSAGSHWSRPSAPPDPQTLLQAGALAVGKVPGGTLTSIRTQETGSWRVHVVTADGTEQSMDVSSDGVTILVGPTPKNRSDADKAQNRALVQAATLNYRTAVEKFLATVPNGSITEMHLAETNGTTVWEAVVWDTYIVEHKITLNAASGDVIANKQV</sequence>
<dbReference type="PROSITE" id="PS51257">
    <property type="entry name" value="PROKAR_LIPOPROTEIN"/>
    <property type="match status" value="1"/>
</dbReference>
<feature type="compositionally biased region" description="Low complexity" evidence="1">
    <location>
        <begin position="28"/>
        <end position="43"/>
    </location>
</feature>
<dbReference type="RefSeq" id="WP_144949114.1">
    <property type="nucleotide sequence ID" value="NZ_VMQU01000012.1"/>
</dbReference>
<feature type="chain" id="PRO_5038699870" evidence="2">
    <location>
        <begin position="24"/>
        <end position="194"/>
    </location>
</feature>
<dbReference type="AlphaFoldDB" id="A0A557XZ30"/>
<feature type="region of interest" description="Disordered" evidence="1">
    <location>
        <begin position="28"/>
        <end position="56"/>
    </location>
</feature>
<feature type="domain" description="PepSY" evidence="3">
    <location>
        <begin position="137"/>
        <end position="190"/>
    </location>
</feature>
<evidence type="ECO:0000313" key="4">
    <source>
        <dbReference type="EMBL" id="TVS91482.1"/>
    </source>
</evidence>
<gene>
    <name evidence="4" type="ORF">FPZ47_04690</name>
</gene>
<evidence type="ECO:0000256" key="1">
    <source>
        <dbReference type="SAM" id="MobiDB-lite"/>
    </source>
</evidence>
<proteinExistence type="predicted"/>
<comment type="caution">
    <text evidence="4">The sequence shown here is derived from an EMBL/GenBank/DDBJ whole genome shotgun (WGS) entry which is preliminary data.</text>
</comment>
<evidence type="ECO:0000256" key="2">
    <source>
        <dbReference type="SAM" id="SignalP"/>
    </source>
</evidence>
<dbReference type="Proteomes" id="UP000320513">
    <property type="component" value="Unassembled WGS sequence"/>
</dbReference>
<dbReference type="InterPro" id="IPR025711">
    <property type="entry name" value="PepSY"/>
</dbReference>
<keyword evidence="5" id="KW-1185">Reference proteome</keyword>
<dbReference type="Pfam" id="PF03413">
    <property type="entry name" value="PepSY"/>
    <property type="match status" value="1"/>
</dbReference>
<organism evidence="4 5">
    <name type="scientific">Mycobacterium helveticum</name>
    <dbReference type="NCBI Taxonomy" id="2592811"/>
    <lineage>
        <taxon>Bacteria</taxon>
        <taxon>Bacillati</taxon>
        <taxon>Actinomycetota</taxon>
        <taxon>Actinomycetes</taxon>
        <taxon>Mycobacteriales</taxon>
        <taxon>Mycobacteriaceae</taxon>
        <taxon>Mycobacterium</taxon>
    </lineage>
</organism>
<evidence type="ECO:0000313" key="5">
    <source>
        <dbReference type="Proteomes" id="UP000320513"/>
    </source>
</evidence>
<evidence type="ECO:0000259" key="3">
    <source>
        <dbReference type="Pfam" id="PF03413"/>
    </source>
</evidence>
<dbReference type="OrthoDB" id="9795161at2"/>
<accession>A0A557XZ30</accession>
<dbReference type="EMBL" id="VMQU01000012">
    <property type="protein sequence ID" value="TVS91482.1"/>
    <property type="molecule type" value="Genomic_DNA"/>
</dbReference>
<keyword evidence="2" id="KW-0732">Signal</keyword>
<feature type="signal peptide" evidence="2">
    <location>
        <begin position="1"/>
        <end position="23"/>
    </location>
</feature>